<accession>A0ABP0HE39</accession>
<dbReference type="SUPFAM" id="SSF88697">
    <property type="entry name" value="PUA domain-like"/>
    <property type="match status" value="1"/>
</dbReference>
<dbReference type="PANTHER" id="PTHR42250:SF1">
    <property type="entry name" value="ASCH DOMAIN-CONTAINING PROTEIN"/>
    <property type="match status" value="1"/>
</dbReference>
<reference evidence="2 3" key="1">
    <citation type="submission" date="2024-02" db="EMBL/GenBank/DDBJ databases">
        <authorList>
            <person name="Chen Y."/>
            <person name="Shah S."/>
            <person name="Dougan E. K."/>
            <person name="Thang M."/>
            <person name="Chan C."/>
        </authorList>
    </citation>
    <scope>NUCLEOTIDE SEQUENCE [LARGE SCALE GENOMIC DNA]</scope>
</reference>
<evidence type="ECO:0000313" key="2">
    <source>
        <dbReference type="EMBL" id="CAK8988496.1"/>
    </source>
</evidence>
<dbReference type="SMART" id="SM01022">
    <property type="entry name" value="ASCH"/>
    <property type="match status" value="1"/>
</dbReference>
<evidence type="ECO:0000259" key="1">
    <source>
        <dbReference type="SMART" id="SM01022"/>
    </source>
</evidence>
<dbReference type="InterPro" id="IPR007374">
    <property type="entry name" value="ASCH_domain"/>
</dbReference>
<dbReference type="Proteomes" id="UP001642484">
    <property type="component" value="Unassembled WGS sequence"/>
</dbReference>
<name>A0ABP0HE39_9DINO</name>
<dbReference type="PANTHER" id="PTHR42250">
    <property type="entry name" value="ASCH DOMAIN-CONTAINING PROTEIN"/>
    <property type="match status" value="1"/>
</dbReference>
<dbReference type="InterPro" id="IPR015947">
    <property type="entry name" value="PUA-like_sf"/>
</dbReference>
<evidence type="ECO:0000313" key="3">
    <source>
        <dbReference type="Proteomes" id="UP001642484"/>
    </source>
</evidence>
<dbReference type="Pfam" id="PF04266">
    <property type="entry name" value="ASCH"/>
    <property type="match status" value="1"/>
</dbReference>
<protein>
    <recommendedName>
        <fullName evidence="1">ASCH domain-containing protein</fullName>
    </recommendedName>
</protein>
<dbReference type="Gene3D" id="2.30.130.30">
    <property type="entry name" value="Hypothetical protein"/>
    <property type="match status" value="1"/>
</dbReference>
<comment type="caution">
    <text evidence="2">The sequence shown here is derived from an EMBL/GenBank/DDBJ whole genome shotgun (WGS) entry which is preliminary data.</text>
</comment>
<organism evidence="2 3">
    <name type="scientific">Durusdinium trenchii</name>
    <dbReference type="NCBI Taxonomy" id="1381693"/>
    <lineage>
        <taxon>Eukaryota</taxon>
        <taxon>Sar</taxon>
        <taxon>Alveolata</taxon>
        <taxon>Dinophyceae</taxon>
        <taxon>Suessiales</taxon>
        <taxon>Symbiodiniaceae</taxon>
        <taxon>Durusdinium</taxon>
    </lineage>
</organism>
<gene>
    <name evidence="2" type="ORF">CCMP2556_LOCUS1288</name>
</gene>
<sequence>MSEPTHEAHEVFKRNAARVPFLDFAPDFIDPILSGDKKATTRCPGPKDTDHTSDLEAVQSQGWALATCGSTRGFGLLCINQVEQRSVTAIDDALAKEEGLETGEELQRVLRRFYPDLTDDDTVTVLHFNLMKAIREP</sequence>
<proteinExistence type="predicted"/>
<feature type="domain" description="ASCH" evidence="1">
    <location>
        <begin position="22"/>
        <end position="132"/>
    </location>
</feature>
<dbReference type="EMBL" id="CAXAMN010000436">
    <property type="protein sequence ID" value="CAK8988496.1"/>
    <property type="molecule type" value="Genomic_DNA"/>
</dbReference>
<keyword evidence="3" id="KW-1185">Reference proteome</keyword>